<dbReference type="Pfam" id="PF02879">
    <property type="entry name" value="PGM_PMM_II"/>
    <property type="match status" value="1"/>
</dbReference>
<dbReference type="Pfam" id="PF02878">
    <property type="entry name" value="PGM_PMM_I"/>
    <property type="match status" value="1"/>
</dbReference>
<gene>
    <name evidence="10" type="ORF">J07HQW1_00826</name>
</gene>
<feature type="domain" description="Alpha-D-phosphohexomutase alpha/beta/alpha" evidence="8">
    <location>
        <begin position="2"/>
        <end position="128"/>
    </location>
</feature>
<proteinExistence type="inferred from homology"/>
<evidence type="ECO:0000256" key="6">
    <source>
        <dbReference type="ARBA" id="ARBA00023235"/>
    </source>
</evidence>
<evidence type="ECO:0000256" key="1">
    <source>
        <dbReference type="ARBA" id="ARBA00001946"/>
    </source>
</evidence>
<dbReference type="STRING" id="1238424.J07HQW1_00826"/>
<evidence type="ECO:0000259" key="8">
    <source>
        <dbReference type="Pfam" id="PF02878"/>
    </source>
</evidence>
<dbReference type="SUPFAM" id="SSF55957">
    <property type="entry name" value="Phosphoglucomutase, C-terminal domain"/>
    <property type="match status" value="1"/>
</dbReference>
<name>U1N350_9EURY</name>
<feature type="domain" description="Alpha-D-phosphohexomutase alpha/beta/alpha" evidence="9">
    <location>
        <begin position="147"/>
        <end position="247"/>
    </location>
</feature>
<comment type="cofactor">
    <cofactor evidence="1">
        <name>Mg(2+)</name>
        <dbReference type="ChEBI" id="CHEBI:18420"/>
    </cofactor>
</comment>
<dbReference type="InterPro" id="IPR005845">
    <property type="entry name" value="A-D-PHexomutase_a/b/a-II"/>
</dbReference>
<dbReference type="Pfam" id="PF00408">
    <property type="entry name" value="PGM_PMM_IV"/>
    <property type="match status" value="1"/>
</dbReference>
<comment type="similarity">
    <text evidence="2">Belongs to the phosphohexose mutase family.</text>
</comment>
<dbReference type="Proteomes" id="UP000030649">
    <property type="component" value="Unassembled WGS sequence"/>
</dbReference>
<dbReference type="PANTHER" id="PTHR43771">
    <property type="entry name" value="PHOSPHOMANNOMUTASE"/>
    <property type="match status" value="1"/>
</dbReference>
<sequence length="458" mass="48105">MDLFGTAGIRGDVTTTVTPSLALEIGRALGADAAADDADVVIGRDGRTTGPGLAAAVESGVLAAGVDVTRVGVVPTPALAYASKGQYGAMLTASHNPPADNGIKLFDGGTEYTQTREDTIESRVAAESTPTSWQTWGTTTHEEIISAYRDAVQTYASRYGERPSELTIAVDCGNGVGALATPPVLDRMGAEVITLNGNIDGHFPGRESKPTAASLTDIRAIVKNGSFDFGIGHDGDADRLVVIDQDGAVVHEDTILAILAAHLVSVSDVSDPVIVTTPNASGRIDEQVQTAGGRVERVQLGSLHEGITDAEIAGGDVVFAGEPWKHSHPALGGWIDAVASAAVLTRLIAEKGLPTLREPIRERPYRKKSVECPDENKTAVMEHLKQTATEEFPDAEITTKHGVRATFPDNAWTLIRPSGTEPYIRVYAEATPEAIDSLVDEVITTVSAAVDSIDDQSA</sequence>
<evidence type="ECO:0000259" key="9">
    <source>
        <dbReference type="Pfam" id="PF02879"/>
    </source>
</evidence>
<evidence type="ECO:0000313" key="10">
    <source>
        <dbReference type="EMBL" id="ERG90798.1"/>
    </source>
</evidence>
<reference evidence="10 11" key="1">
    <citation type="journal article" date="2013" name="PLoS ONE">
        <title>Assembly-driven community genomics of a hypersaline microbial ecosystem.</title>
        <authorList>
            <person name="Podell S."/>
            <person name="Ugalde J.A."/>
            <person name="Narasingarao P."/>
            <person name="Banfield J.F."/>
            <person name="Heidelberg K.B."/>
            <person name="Allen E.E."/>
        </authorList>
    </citation>
    <scope>NUCLEOTIDE SEQUENCE [LARGE SCALE GENOMIC DNA]</scope>
    <source>
        <strain evidence="11">J07HQW1</strain>
    </source>
</reference>
<keyword evidence="4" id="KW-0479">Metal-binding</keyword>
<keyword evidence="5" id="KW-0460">Magnesium</keyword>
<dbReference type="InterPro" id="IPR005844">
    <property type="entry name" value="A-D-PHexomutase_a/b/a-I"/>
</dbReference>
<dbReference type="GO" id="GO:0016868">
    <property type="term" value="F:intramolecular phosphotransferase activity"/>
    <property type="evidence" value="ECO:0007669"/>
    <property type="project" value="InterPro"/>
</dbReference>
<dbReference type="AlphaFoldDB" id="U1N350"/>
<dbReference type="PRINTS" id="PR00509">
    <property type="entry name" value="PGMPMM"/>
</dbReference>
<evidence type="ECO:0000256" key="2">
    <source>
        <dbReference type="ARBA" id="ARBA00010231"/>
    </source>
</evidence>
<feature type="domain" description="Alpha-D-phosphohexomutase C-terminal" evidence="7">
    <location>
        <begin position="370"/>
        <end position="442"/>
    </location>
</feature>
<dbReference type="Gene3D" id="3.30.310.50">
    <property type="entry name" value="Alpha-D-phosphohexomutase, C-terminal domain"/>
    <property type="match status" value="1"/>
</dbReference>
<evidence type="ECO:0000256" key="4">
    <source>
        <dbReference type="ARBA" id="ARBA00022723"/>
    </source>
</evidence>
<accession>U1N350</accession>
<dbReference type="InterPro" id="IPR005843">
    <property type="entry name" value="A-D-PHexomutase_C"/>
</dbReference>
<dbReference type="PANTHER" id="PTHR43771:SF1">
    <property type="entry name" value="PHOSPHOMANNOMUTASE"/>
    <property type="match status" value="1"/>
</dbReference>
<dbReference type="GO" id="GO:0046872">
    <property type="term" value="F:metal ion binding"/>
    <property type="evidence" value="ECO:0007669"/>
    <property type="project" value="UniProtKB-KW"/>
</dbReference>
<dbReference type="SUPFAM" id="SSF53738">
    <property type="entry name" value="Phosphoglucomutase, first 3 domains"/>
    <property type="match status" value="3"/>
</dbReference>
<evidence type="ECO:0000259" key="7">
    <source>
        <dbReference type="Pfam" id="PF00408"/>
    </source>
</evidence>
<keyword evidence="3" id="KW-0597">Phosphoprotein</keyword>
<dbReference type="GO" id="GO:0005975">
    <property type="term" value="P:carbohydrate metabolic process"/>
    <property type="evidence" value="ECO:0007669"/>
    <property type="project" value="InterPro"/>
</dbReference>
<evidence type="ECO:0000256" key="5">
    <source>
        <dbReference type="ARBA" id="ARBA00022842"/>
    </source>
</evidence>
<dbReference type="EMBL" id="KE356560">
    <property type="protein sequence ID" value="ERG90798.1"/>
    <property type="molecule type" value="Genomic_DNA"/>
</dbReference>
<dbReference type="InterPro" id="IPR036900">
    <property type="entry name" value="A-D-PHexomutase_C_sf"/>
</dbReference>
<dbReference type="InterPro" id="IPR005841">
    <property type="entry name" value="Alpha-D-phosphohexomutase_SF"/>
</dbReference>
<organism evidence="10 11">
    <name type="scientific">Haloquadratum walsbyi J07HQW1</name>
    <dbReference type="NCBI Taxonomy" id="1238424"/>
    <lineage>
        <taxon>Archaea</taxon>
        <taxon>Methanobacteriati</taxon>
        <taxon>Methanobacteriota</taxon>
        <taxon>Stenosarchaea group</taxon>
        <taxon>Halobacteria</taxon>
        <taxon>Halobacteriales</taxon>
        <taxon>Haloferacaceae</taxon>
        <taxon>Haloquadratum</taxon>
    </lineage>
</organism>
<dbReference type="Gene3D" id="3.40.120.10">
    <property type="entry name" value="Alpha-D-Glucose-1,6-Bisphosphate, subunit A, domain 3"/>
    <property type="match status" value="3"/>
</dbReference>
<evidence type="ECO:0000313" key="11">
    <source>
        <dbReference type="Proteomes" id="UP000030649"/>
    </source>
</evidence>
<evidence type="ECO:0000256" key="3">
    <source>
        <dbReference type="ARBA" id="ARBA00022553"/>
    </source>
</evidence>
<keyword evidence="6" id="KW-0413">Isomerase</keyword>
<protein>
    <submittedName>
        <fullName evidence="10">Phosphomannomutase</fullName>
    </submittedName>
</protein>
<dbReference type="HOGENOM" id="CLU_016950_7_1_2"/>
<dbReference type="InterPro" id="IPR016055">
    <property type="entry name" value="A-D-PHexomutase_a/b/a-I/II/III"/>
</dbReference>